<dbReference type="VEuPathDB" id="TriTrypDB:Lsey_0091_0040"/>
<dbReference type="Proteomes" id="UP000038009">
    <property type="component" value="Unassembled WGS sequence"/>
</dbReference>
<protein>
    <submittedName>
        <fullName evidence="2">Uncharacterized protein</fullName>
    </submittedName>
</protein>
<dbReference type="InterPro" id="IPR021298">
    <property type="entry name" value="CFAP298"/>
</dbReference>
<feature type="compositionally biased region" description="Basic and acidic residues" evidence="1">
    <location>
        <begin position="308"/>
        <end position="327"/>
    </location>
</feature>
<name>A0A0N1I4K9_LEPSE</name>
<reference evidence="2 3" key="1">
    <citation type="journal article" date="2015" name="PLoS Pathog.">
        <title>Leptomonas seymouri: Adaptations to the Dixenous Life Cycle Analyzed by Genome Sequencing, Transcriptome Profiling and Co-infection with Leishmania donovani.</title>
        <authorList>
            <person name="Kraeva N."/>
            <person name="Butenko A."/>
            <person name="Hlavacova J."/>
            <person name="Kostygov A."/>
            <person name="Myskova J."/>
            <person name="Grybchuk D."/>
            <person name="Lestinova T."/>
            <person name="Votypka J."/>
            <person name="Volf P."/>
            <person name="Opperdoes F."/>
            <person name="Flegontov P."/>
            <person name="Lukes J."/>
            <person name="Yurchenko V."/>
        </authorList>
    </citation>
    <scope>NUCLEOTIDE SEQUENCE [LARGE SCALE GENOMIC DNA]</scope>
    <source>
        <strain evidence="2 3">ATCC 30220</strain>
    </source>
</reference>
<feature type="region of interest" description="Disordered" evidence="1">
    <location>
        <begin position="288"/>
        <end position="327"/>
    </location>
</feature>
<dbReference type="Pfam" id="PF11069">
    <property type="entry name" value="CFAP298"/>
    <property type="match status" value="1"/>
</dbReference>
<dbReference type="AlphaFoldDB" id="A0A0N1I4K9"/>
<gene>
    <name evidence="2" type="ORF">ABL78_3538</name>
</gene>
<dbReference type="EMBL" id="LJSK01000091">
    <property type="protein sequence ID" value="KPI87350.1"/>
    <property type="molecule type" value="Genomic_DNA"/>
</dbReference>
<comment type="caution">
    <text evidence="2">The sequence shown here is derived from an EMBL/GenBank/DDBJ whole genome shotgun (WGS) entry which is preliminary data.</text>
</comment>
<evidence type="ECO:0000313" key="2">
    <source>
        <dbReference type="EMBL" id="KPI87350.1"/>
    </source>
</evidence>
<feature type="region of interest" description="Disordered" evidence="1">
    <location>
        <begin position="21"/>
        <end position="48"/>
    </location>
</feature>
<feature type="compositionally biased region" description="Low complexity" evidence="1">
    <location>
        <begin position="23"/>
        <end position="40"/>
    </location>
</feature>
<keyword evidence="3" id="KW-1185">Reference proteome</keyword>
<dbReference type="OrthoDB" id="276065at2759"/>
<sequence>MVFLVVKGTVYPDEFTVERKLSDTLSSSSAPPSDKATPASGNADASPSVQDSIVPAIAHILNKRHQLRLMLMSAQELAALLQQSQKEGGAATSEAALLEHYTTRIEELHARLKDAASPVRDDEFDQAVAEVRAMTSSLYPCFCTHPEGTEAAIQKLYSQHEDPELDEDTRLLVYHCRAIVDPQWKANEMISEDAAALWFCGKPMESTLAKYAGRNEKSKIIVKVAPRAGPAPSSEPRMRYEDQRILYQIMCQKREVYKQLEESELRDRVVRQARGAVQLPLGAGGVASSTLSTAGAGPGGSDAIPTLKTDKLRPIYSQKEEREIPIP</sequence>
<dbReference type="PANTHER" id="PTHR13238">
    <property type="entry name" value="PROTEIN C21ORF59"/>
    <property type="match status" value="1"/>
</dbReference>
<dbReference type="OMA" id="FCGKPME"/>
<dbReference type="PANTHER" id="PTHR13238:SF7">
    <property type="match status" value="1"/>
</dbReference>
<organism evidence="2 3">
    <name type="scientific">Leptomonas seymouri</name>
    <dbReference type="NCBI Taxonomy" id="5684"/>
    <lineage>
        <taxon>Eukaryota</taxon>
        <taxon>Discoba</taxon>
        <taxon>Euglenozoa</taxon>
        <taxon>Kinetoplastea</taxon>
        <taxon>Metakinetoplastina</taxon>
        <taxon>Trypanosomatida</taxon>
        <taxon>Trypanosomatidae</taxon>
        <taxon>Leishmaniinae</taxon>
        <taxon>Leptomonas</taxon>
    </lineage>
</organism>
<evidence type="ECO:0000313" key="3">
    <source>
        <dbReference type="Proteomes" id="UP000038009"/>
    </source>
</evidence>
<accession>A0A0N1I4K9</accession>
<dbReference type="GO" id="GO:0003352">
    <property type="term" value="P:regulation of cilium movement"/>
    <property type="evidence" value="ECO:0007669"/>
    <property type="project" value="InterPro"/>
</dbReference>
<evidence type="ECO:0000256" key="1">
    <source>
        <dbReference type="SAM" id="MobiDB-lite"/>
    </source>
</evidence>
<proteinExistence type="predicted"/>